<sequence>MRAQAAGEHRPKVMLDKPNGEFGSSTSGLNEAHMTHCRAGSKPLALLGRAVGHASCGVKAWKPLKPAPLLGRTVGQGPARPIAISLRAE</sequence>
<proteinExistence type="predicted"/>
<feature type="region of interest" description="Disordered" evidence="1">
    <location>
        <begin position="67"/>
        <end position="89"/>
    </location>
</feature>
<evidence type="ECO:0000313" key="2">
    <source>
        <dbReference type="EMBL" id="CBH97957.1"/>
    </source>
</evidence>
<feature type="compositionally biased region" description="Basic and acidic residues" evidence="1">
    <location>
        <begin position="7"/>
        <end position="19"/>
    </location>
</feature>
<name>E6PSQ0_9ZZZZ</name>
<feature type="region of interest" description="Disordered" evidence="1">
    <location>
        <begin position="1"/>
        <end position="28"/>
    </location>
</feature>
<protein>
    <submittedName>
        <fullName evidence="2">Uncharacterized protein</fullName>
    </submittedName>
</protein>
<evidence type="ECO:0000256" key="1">
    <source>
        <dbReference type="SAM" id="MobiDB-lite"/>
    </source>
</evidence>
<accession>E6PSQ0</accession>
<dbReference type="AlphaFoldDB" id="E6PSQ0"/>
<dbReference type="EMBL" id="CABM01000048">
    <property type="protein sequence ID" value="CBH97957.1"/>
    <property type="molecule type" value="Genomic_DNA"/>
</dbReference>
<gene>
    <name evidence="2" type="ORF">CARN2_3433</name>
</gene>
<organism evidence="2">
    <name type="scientific">mine drainage metagenome</name>
    <dbReference type="NCBI Taxonomy" id="410659"/>
    <lineage>
        <taxon>unclassified sequences</taxon>
        <taxon>metagenomes</taxon>
        <taxon>ecological metagenomes</taxon>
    </lineage>
</organism>
<comment type="caution">
    <text evidence="2">The sequence shown here is derived from an EMBL/GenBank/DDBJ whole genome shotgun (WGS) entry which is preliminary data.</text>
</comment>
<reference evidence="2" key="1">
    <citation type="submission" date="2009-10" db="EMBL/GenBank/DDBJ databases">
        <title>Diversity of trophic interactions inside an arsenic-rich microbial ecosystem.</title>
        <authorList>
            <person name="Bertin P.N."/>
            <person name="Heinrich-Salmeron A."/>
            <person name="Pelletier E."/>
            <person name="Goulhen-Chollet F."/>
            <person name="Arsene-Ploetze F."/>
            <person name="Gallien S."/>
            <person name="Calteau A."/>
            <person name="Vallenet D."/>
            <person name="Casiot C."/>
            <person name="Chane-Woon-Ming B."/>
            <person name="Giloteaux L."/>
            <person name="Barakat M."/>
            <person name="Bonnefoy V."/>
            <person name="Bruneel O."/>
            <person name="Chandler M."/>
            <person name="Cleiss J."/>
            <person name="Duran R."/>
            <person name="Elbaz-Poulichet F."/>
            <person name="Fonknechten N."/>
            <person name="Lauga B."/>
            <person name="Mornico D."/>
            <person name="Ortet P."/>
            <person name="Schaeffer C."/>
            <person name="Siguier P."/>
            <person name="Alexander Thil Smith A."/>
            <person name="Van Dorsselaer A."/>
            <person name="Weissenbach J."/>
            <person name="Medigue C."/>
            <person name="Le Paslier D."/>
        </authorList>
    </citation>
    <scope>NUCLEOTIDE SEQUENCE</scope>
</reference>